<keyword evidence="1" id="KW-0812">Transmembrane</keyword>
<sequence length="119" mass="13340">MLNEGTDSAPVQKYLIVEPTRKVSDPNCWHCNWAVATCGSRAARRRVVVERRVFIDQVLLLLLVFLIFVGGVDPVDGNDVRISEDAAVFCCVGGVLVSIRCKYKMRRGGKKGMQERQEK</sequence>
<dbReference type="AlphaFoldDB" id="A0A197K511"/>
<dbReference type="Proteomes" id="UP000078512">
    <property type="component" value="Unassembled WGS sequence"/>
</dbReference>
<feature type="transmembrane region" description="Helical" evidence="1">
    <location>
        <begin position="53"/>
        <end position="71"/>
    </location>
</feature>
<keyword evidence="1" id="KW-0472">Membrane</keyword>
<name>A0A197K511_9FUNG</name>
<reference evidence="2 3" key="1">
    <citation type="submission" date="2016-05" db="EMBL/GenBank/DDBJ databases">
        <title>Genome sequencing reveals origins of a unique bacterial endosymbiosis in the earliest lineages of terrestrial Fungi.</title>
        <authorList>
            <consortium name="DOE Joint Genome Institute"/>
            <person name="Uehling J."/>
            <person name="Gryganskyi A."/>
            <person name="Hameed K."/>
            <person name="Tschaplinski T."/>
            <person name="Misztal P."/>
            <person name="Wu S."/>
            <person name="Desiro A."/>
            <person name="Vande Pol N."/>
            <person name="Du Z.-Y."/>
            <person name="Zienkiewicz A."/>
            <person name="Zienkiewicz K."/>
            <person name="Morin E."/>
            <person name="Tisserant E."/>
            <person name="Splivallo R."/>
            <person name="Hainaut M."/>
            <person name="Henrissat B."/>
            <person name="Ohm R."/>
            <person name="Kuo A."/>
            <person name="Yan J."/>
            <person name="Lipzen A."/>
            <person name="Nolan M."/>
            <person name="Labutti K."/>
            <person name="Barry K."/>
            <person name="Goldstein A."/>
            <person name="Labbe J."/>
            <person name="Schadt C."/>
            <person name="Tuskan G."/>
            <person name="Grigoriev I."/>
            <person name="Martin F."/>
            <person name="Vilgalys R."/>
            <person name="Bonito G."/>
        </authorList>
    </citation>
    <scope>NUCLEOTIDE SEQUENCE [LARGE SCALE GENOMIC DNA]</scope>
    <source>
        <strain evidence="2 3">AG-77</strain>
    </source>
</reference>
<feature type="transmembrane region" description="Helical" evidence="1">
    <location>
        <begin position="86"/>
        <end position="103"/>
    </location>
</feature>
<evidence type="ECO:0000256" key="1">
    <source>
        <dbReference type="SAM" id="Phobius"/>
    </source>
</evidence>
<gene>
    <name evidence="2" type="ORF">K457DRAFT_353528</name>
</gene>
<keyword evidence="3" id="KW-1185">Reference proteome</keyword>
<keyword evidence="1" id="KW-1133">Transmembrane helix</keyword>
<proteinExistence type="predicted"/>
<evidence type="ECO:0000313" key="3">
    <source>
        <dbReference type="Proteomes" id="UP000078512"/>
    </source>
</evidence>
<protein>
    <recommendedName>
        <fullName evidence="4">Transmembrane protein</fullName>
    </recommendedName>
</protein>
<dbReference type="EMBL" id="KV442028">
    <property type="protein sequence ID" value="OAQ31776.1"/>
    <property type="molecule type" value="Genomic_DNA"/>
</dbReference>
<accession>A0A197K511</accession>
<evidence type="ECO:0008006" key="4">
    <source>
        <dbReference type="Google" id="ProtNLM"/>
    </source>
</evidence>
<evidence type="ECO:0000313" key="2">
    <source>
        <dbReference type="EMBL" id="OAQ31776.1"/>
    </source>
</evidence>
<organism evidence="2 3">
    <name type="scientific">Linnemannia elongata AG-77</name>
    <dbReference type="NCBI Taxonomy" id="1314771"/>
    <lineage>
        <taxon>Eukaryota</taxon>
        <taxon>Fungi</taxon>
        <taxon>Fungi incertae sedis</taxon>
        <taxon>Mucoromycota</taxon>
        <taxon>Mortierellomycotina</taxon>
        <taxon>Mortierellomycetes</taxon>
        <taxon>Mortierellales</taxon>
        <taxon>Mortierellaceae</taxon>
        <taxon>Linnemannia</taxon>
    </lineage>
</organism>